<name>A0ABT4JXT4_9GAMM</name>
<evidence type="ECO:0000256" key="1">
    <source>
        <dbReference type="ARBA" id="ARBA00008791"/>
    </source>
</evidence>
<dbReference type="InterPro" id="IPR006016">
    <property type="entry name" value="UspA"/>
</dbReference>
<proteinExistence type="inferred from homology"/>
<evidence type="ECO:0000259" key="2">
    <source>
        <dbReference type="Pfam" id="PF00582"/>
    </source>
</evidence>
<evidence type="ECO:0000313" key="3">
    <source>
        <dbReference type="EMBL" id="MCZ2723203.1"/>
    </source>
</evidence>
<comment type="caution">
    <text evidence="3">The sequence shown here is derived from an EMBL/GenBank/DDBJ whole genome shotgun (WGS) entry which is preliminary data.</text>
</comment>
<dbReference type="RefSeq" id="WP_269127296.1">
    <property type="nucleotide sequence ID" value="NZ_JAPUBN010000020.1"/>
</dbReference>
<dbReference type="InterPro" id="IPR006015">
    <property type="entry name" value="Universal_stress_UspA"/>
</dbReference>
<dbReference type="PRINTS" id="PR01438">
    <property type="entry name" value="UNVRSLSTRESS"/>
</dbReference>
<dbReference type="InterPro" id="IPR014729">
    <property type="entry name" value="Rossmann-like_a/b/a_fold"/>
</dbReference>
<accession>A0ABT4JXT4</accession>
<dbReference type="CDD" id="cd00293">
    <property type="entry name" value="USP-like"/>
    <property type="match status" value="1"/>
</dbReference>
<organism evidence="3 4">
    <name type="scientific">Marinomonas phaeophyticola</name>
    <dbReference type="NCBI Taxonomy" id="3004091"/>
    <lineage>
        <taxon>Bacteria</taxon>
        <taxon>Pseudomonadati</taxon>
        <taxon>Pseudomonadota</taxon>
        <taxon>Gammaproteobacteria</taxon>
        <taxon>Oceanospirillales</taxon>
        <taxon>Oceanospirillaceae</taxon>
        <taxon>Marinomonas</taxon>
    </lineage>
</organism>
<feature type="domain" description="UspA" evidence="2">
    <location>
        <begin position="6"/>
        <end position="158"/>
    </location>
</feature>
<protein>
    <submittedName>
        <fullName evidence="3">Universal stress protein</fullName>
    </submittedName>
</protein>
<dbReference type="PANTHER" id="PTHR46268">
    <property type="entry name" value="STRESS RESPONSE PROTEIN NHAX"/>
    <property type="match status" value="1"/>
</dbReference>
<evidence type="ECO:0000313" key="4">
    <source>
        <dbReference type="Proteomes" id="UP001149719"/>
    </source>
</evidence>
<dbReference type="EMBL" id="JAPUBN010000020">
    <property type="protein sequence ID" value="MCZ2723203.1"/>
    <property type="molecule type" value="Genomic_DNA"/>
</dbReference>
<reference evidence="3" key="1">
    <citation type="submission" date="2022-12" db="EMBL/GenBank/DDBJ databases">
        <title>Marinomonas 15G1-11 sp. nov, isolated from marine algae.</title>
        <authorList>
            <person name="Butt M."/>
            <person name="Choi D.G."/>
            <person name="Kim J.M."/>
            <person name="Lee J.K."/>
            <person name="Baek J.H."/>
            <person name="Jeon C.O."/>
        </authorList>
    </citation>
    <scope>NUCLEOTIDE SEQUENCE</scope>
    <source>
        <strain evidence="3">15G1-11</strain>
    </source>
</reference>
<dbReference type="Pfam" id="PF00582">
    <property type="entry name" value="Usp"/>
    <property type="match status" value="1"/>
</dbReference>
<gene>
    <name evidence="3" type="ORF">O1D97_16685</name>
</gene>
<sequence length="160" mass="17811">MLAKINTIIYACDLEGKTQEAMSFVMSMALQNQAKVILVHALNPTSPQTEGMIQNYLPAETLQRIREEFISTTSEKMHAQINAFLEENSEELKDLKHKPEYVVAAGAPHEAIQNTAKGYKADIIVMNSRTHSKLGQMMLGSTANKVIHQSHIPVLVVPIR</sequence>
<dbReference type="SUPFAM" id="SSF52402">
    <property type="entry name" value="Adenine nucleotide alpha hydrolases-like"/>
    <property type="match status" value="1"/>
</dbReference>
<dbReference type="Proteomes" id="UP001149719">
    <property type="component" value="Unassembled WGS sequence"/>
</dbReference>
<keyword evidence="4" id="KW-1185">Reference proteome</keyword>
<comment type="similarity">
    <text evidence="1">Belongs to the universal stress protein A family.</text>
</comment>
<dbReference type="Gene3D" id="3.40.50.620">
    <property type="entry name" value="HUPs"/>
    <property type="match status" value="1"/>
</dbReference>
<dbReference type="PANTHER" id="PTHR46268:SF6">
    <property type="entry name" value="UNIVERSAL STRESS PROTEIN UP12"/>
    <property type="match status" value="1"/>
</dbReference>